<gene>
    <name evidence="1" type="ORF">NCTC8256_00618</name>
</gene>
<name>A0A379VJM2_SALET</name>
<proteinExistence type="predicted"/>
<dbReference type="EMBL" id="UGXR01000001">
    <property type="protein sequence ID" value="SUH06755.1"/>
    <property type="molecule type" value="Genomic_DNA"/>
</dbReference>
<protein>
    <submittedName>
        <fullName evidence="1">Uncharacterized protein</fullName>
    </submittedName>
</protein>
<evidence type="ECO:0000313" key="1">
    <source>
        <dbReference type="EMBL" id="SUH06755.1"/>
    </source>
</evidence>
<organism evidence="1 2">
    <name type="scientific">Salmonella enterica I</name>
    <dbReference type="NCBI Taxonomy" id="59201"/>
    <lineage>
        <taxon>Bacteria</taxon>
        <taxon>Pseudomonadati</taxon>
        <taxon>Pseudomonadota</taxon>
        <taxon>Gammaproteobacteria</taxon>
        <taxon>Enterobacterales</taxon>
        <taxon>Enterobacteriaceae</taxon>
        <taxon>Salmonella</taxon>
    </lineage>
</organism>
<sequence>MEKEIYEHFLGMLPADTPKRFAKHAARAMAVAAIDKAVEMGEALGLPPEESKRRLLMSLRYGHEMPERGEIIH</sequence>
<reference evidence="1 2" key="1">
    <citation type="submission" date="2018-06" db="EMBL/GenBank/DDBJ databases">
        <authorList>
            <consortium name="Pathogen Informatics"/>
            <person name="Doyle S."/>
        </authorList>
    </citation>
    <scope>NUCLEOTIDE SEQUENCE [LARGE SCALE GENOMIC DNA]</scope>
    <source>
        <strain evidence="1 2">NCTC8256</strain>
    </source>
</reference>
<evidence type="ECO:0000313" key="2">
    <source>
        <dbReference type="Proteomes" id="UP000254346"/>
    </source>
</evidence>
<dbReference type="AlphaFoldDB" id="A0A379VJM2"/>
<accession>A0A379VJM2</accession>
<dbReference type="Proteomes" id="UP000254346">
    <property type="component" value="Unassembled WGS sequence"/>
</dbReference>